<gene>
    <name evidence="2" type="ORF">E8L03_19840</name>
</gene>
<reference evidence="2 3" key="1">
    <citation type="submission" date="2019-04" db="EMBL/GenBank/DDBJ databases">
        <title>Isolation and culture of sulfate reducing bacteria from the cold seep of the South China Sea.</title>
        <authorList>
            <person name="Sun C."/>
            <person name="Liu R."/>
        </authorList>
    </citation>
    <scope>NUCLEOTIDE SEQUENCE [LARGE SCALE GENOMIC DNA]</scope>
    <source>
        <strain evidence="2 3">CS1</strain>
    </source>
</reference>
<protein>
    <submittedName>
        <fullName evidence="2">Pentapeptide repeat-containing protein</fullName>
    </submittedName>
</protein>
<dbReference type="InterPro" id="IPR001646">
    <property type="entry name" value="5peptide_repeat"/>
</dbReference>
<dbReference type="Pfam" id="PF00805">
    <property type="entry name" value="Pentapeptide"/>
    <property type="match status" value="6"/>
</dbReference>
<sequence length="584" mass="63991">MHIKRQLSNWLSGENMAESFWKQLFRKIDKACYRPACAIRSRFFGILCKILLVVTFLVVWDFVAHQEGVVRTWVSHAWNELLSLMGDGGTPAPPFEVAKSLGLLVAAFLGLGFTAWRAFAYDRQTVVAEQGHLTERFNKAAEQLGSEHMTVRIAAINALWRIGVDSKSQDDKRAVLDVLCGFVREYRPESLAQSAQVQKKRLARALLKRKHTVSPLKRKATQQVCPPDVQTVLDFLGKRMDALHFKPWRMDYAVDLSGAYLAGCNLSGYSLRGISLHGANLCRVQAEGVDLAQADLGEANVQGANLTFAHLAGAKLWDAYLVGINLGGAHLDRANLGRAHLNEANLFRAHLDEANLGGAHLDGASLEGAHLVGADLLRARLAGANLRVAHLDKANLNGAHLAGADLSRAHLNGSDLSSAHLEGANLWSARLERAIFRLAHLEKADLRDAHLDGADLSKAHLDGADLRVARLNGANFFEAHLNGTDLRAARLEDACLWEAHFDGANLKDIHLNRAALSGAIFKNARNLRQKQIDAACWDGKYPPTLPPGFTCPPNYCEWDLAEQKVVPIDPPDAIAPCPAKEPDE</sequence>
<name>A0ABX6NK36_9BACT</name>
<dbReference type="EMBL" id="CP039543">
    <property type="protein sequence ID" value="QJT11026.1"/>
    <property type="molecule type" value="Genomic_DNA"/>
</dbReference>
<accession>A0ABX6NK36</accession>
<dbReference type="PANTHER" id="PTHR14136">
    <property type="entry name" value="BTB_POZ DOMAIN-CONTAINING PROTEIN KCTD9"/>
    <property type="match status" value="1"/>
</dbReference>
<dbReference type="InterPro" id="IPR051082">
    <property type="entry name" value="Pentapeptide-BTB/POZ_domain"/>
</dbReference>
<keyword evidence="1" id="KW-0812">Transmembrane</keyword>
<dbReference type="PANTHER" id="PTHR14136:SF17">
    <property type="entry name" value="BTB_POZ DOMAIN-CONTAINING PROTEIN KCTD9"/>
    <property type="match status" value="1"/>
</dbReference>
<feature type="transmembrane region" description="Helical" evidence="1">
    <location>
        <begin position="43"/>
        <end position="63"/>
    </location>
</feature>
<organism evidence="2 3">
    <name type="scientific">Oceanidesulfovibrio marinus</name>
    <dbReference type="NCBI Taxonomy" id="370038"/>
    <lineage>
        <taxon>Bacteria</taxon>
        <taxon>Pseudomonadati</taxon>
        <taxon>Thermodesulfobacteriota</taxon>
        <taxon>Desulfovibrionia</taxon>
        <taxon>Desulfovibrionales</taxon>
        <taxon>Desulfovibrionaceae</taxon>
        <taxon>Oceanidesulfovibrio</taxon>
    </lineage>
</organism>
<evidence type="ECO:0000313" key="3">
    <source>
        <dbReference type="Proteomes" id="UP000503251"/>
    </source>
</evidence>
<dbReference type="Proteomes" id="UP000503251">
    <property type="component" value="Chromosome"/>
</dbReference>
<evidence type="ECO:0000313" key="2">
    <source>
        <dbReference type="EMBL" id="QJT11026.1"/>
    </source>
</evidence>
<evidence type="ECO:0000256" key="1">
    <source>
        <dbReference type="SAM" id="Phobius"/>
    </source>
</evidence>
<dbReference type="Gene3D" id="2.160.20.80">
    <property type="entry name" value="E3 ubiquitin-protein ligase SopA"/>
    <property type="match status" value="2"/>
</dbReference>
<proteinExistence type="predicted"/>
<keyword evidence="3" id="KW-1185">Reference proteome</keyword>
<keyword evidence="1" id="KW-0472">Membrane</keyword>
<dbReference type="SUPFAM" id="SSF141571">
    <property type="entry name" value="Pentapeptide repeat-like"/>
    <property type="match status" value="2"/>
</dbReference>
<keyword evidence="1" id="KW-1133">Transmembrane helix</keyword>